<dbReference type="Gene3D" id="2.40.50.100">
    <property type="match status" value="1"/>
</dbReference>
<comment type="caution">
    <text evidence="4">The sequence shown here is derived from an EMBL/GenBank/DDBJ whole genome shotgun (WGS) entry which is preliminary data.</text>
</comment>
<reference evidence="4 5" key="1">
    <citation type="submission" date="2019-10" db="EMBL/GenBank/DDBJ databases">
        <title>Description of Paenibacillus pedi sp. nov.</title>
        <authorList>
            <person name="Carlier A."/>
            <person name="Qi S."/>
        </authorList>
    </citation>
    <scope>NUCLEOTIDE SEQUENCE [LARGE SCALE GENOMIC DNA]</scope>
    <source>
        <strain evidence="4 5">LMG 31457</strain>
    </source>
</reference>
<evidence type="ECO:0000256" key="3">
    <source>
        <dbReference type="SAM" id="Phobius"/>
    </source>
</evidence>
<sequence length="380" mass="41452">MEGTMAVPDDEQVKKRGIKRVIISFVIAMAALTFFSNTLLNISLPEVTVEQSHAGSLSHEVSGYGTVEAAETADLYVETTWSVLEVNVKAGDTVKAGQVLVTLKTRDAEDTLKDNQARYEQKKISLEKQQDAYAEAFQVDDEKQLRNLSRDMETAKLDLQILKRQIDNLQRQLAEYSQVIAPVDGIVMELNAVKNASVPSGKAAVRIADFSKGQLLKATIPTEKSSYVKVGDETDILFAALSNARMKAKVADIRDVTPAASSSGAPQSSSDRKEVTFALRNDRLTGGEKGEFNIVQKTAPFRSLLPNDAIREDDKGKYALIVKEKKGPLGNEYVLQRASLQAGDADDEMTSIENGISPLDQVVVSSSKPVSEGDRVLKSK</sequence>
<proteinExistence type="inferred from homology"/>
<dbReference type="RefSeq" id="WP_171685002.1">
    <property type="nucleotide sequence ID" value="NZ_WHNZ01000042.1"/>
</dbReference>
<comment type="similarity">
    <text evidence="1">Belongs to the membrane fusion protein (MFP) (TC 8.A.1) family.</text>
</comment>
<evidence type="ECO:0000256" key="2">
    <source>
        <dbReference type="SAM" id="Coils"/>
    </source>
</evidence>
<organism evidence="4 5">
    <name type="scientific">Paenibacillus planticolens</name>
    <dbReference type="NCBI Taxonomy" id="2654976"/>
    <lineage>
        <taxon>Bacteria</taxon>
        <taxon>Bacillati</taxon>
        <taxon>Bacillota</taxon>
        <taxon>Bacilli</taxon>
        <taxon>Bacillales</taxon>
        <taxon>Paenibacillaceae</taxon>
        <taxon>Paenibacillus</taxon>
    </lineage>
</organism>
<keyword evidence="3" id="KW-0472">Membrane</keyword>
<dbReference type="Proteomes" id="UP000618579">
    <property type="component" value="Unassembled WGS sequence"/>
</dbReference>
<dbReference type="InterPro" id="IPR006143">
    <property type="entry name" value="RND_pump_MFP"/>
</dbReference>
<dbReference type="NCBIfam" id="TIGR01730">
    <property type="entry name" value="RND_mfp"/>
    <property type="match status" value="1"/>
</dbReference>
<evidence type="ECO:0000313" key="4">
    <source>
        <dbReference type="EMBL" id="NOV02170.1"/>
    </source>
</evidence>
<feature type="coiled-coil region" evidence="2">
    <location>
        <begin position="109"/>
        <end position="179"/>
    </location>
</feature>
<accession>A0ABX1ZQ09</accession>
<gene>
    <name evidence="4" type="ORF">GC097_19360</name>
</gene>
<keyword evidence="2" id="KW-0175">Coiled coil</keyword>
<feature type="transmembrane region" description="Helical" evidence="3">
    <location>
        <begin position="21"/>
        <end position="40"/>
    </location>
</feature>
<dbReference type="EMBL" id="WHNZ01000042">
    <property type="protein sequence ID" value="NOV02170.1"/>
    <property type="molecule type" value="Genomic_DNA"/>
</dbReference>
<protein>
    <submittedName>
        <fullName evidence="4">Efflux RND transporter periplasmic adaptor subunit</fullName>
    </submittedName>
</protein>
<name>A0ABX1ZQ09_9BACL</name>
<dbReference type="PANTHER" id="PTHR30469:SF33">
    <property type="entry name" value="SLR1207 PROTEIN"/>
    <property type="match status" value="1"/>
</dbReference>
<dbReference type="PANTHER" id="PTHR30469">
    <property type="entry name" value="MULTIDRUG RESISTANCE PROTEIN MDTA"/>
    <property type="match status" value="1"/>
</dbReference>
<dbReference type="SUPFAM" id="SSF111369">
    <property type="entry name" value="HlyD-like secretion proteins"/>
    <property type="match status" value="1"/>
</dbReference>
<evidence type="ECO:0000256" key="1">
    <source>
        <dbReference type="ARBA" id="ARBA00009477"/>
    </source>
</evidence>
<dbReference type="Gene3D" id="2.40.420.20">
    <property type="match status" value="1"/>
</dbReference>
<keyword evidence="3" id="KW-0812">Transmembrane</keyword>
<evidence type="ECO:0000313" key="5">
    <source>
        <dbReference type="Proteomes" id="UP000618579"/>
    </source>
</evidence>
<keyword evidence="3" id="KW-1133">Transmembrane helix</keyword>
<keyword evidence="5" id="KW-1185">Reference proteome</keyword>